<protein>
    <submittedName>
        <fullName evidence="11">Uncharacterized protein</fullName>
    </submittedName>
</protein>
<dbReference type="SUPFAM" id="SSF52743">
    <property type="entry name" value="Subtilisin-like"/>
    <property type="match status" value="1"/>
</dbReference>
<evidence type="ECO:0000259" key="9">
    <source>
        <dbReference type="Pfam" id="PF00082"/>
    </source>
</evidence>
<dbReference type="Gene3D" id="3.40.50.200">
    <property type="entry name" value="Peptidase S8/S53 domain"/>
    <property type="match status" value="1"/>
</dbReference>
<dbReference type="GO" id="GO:0004252">
    <property type="term" value="F:serine-type endopeptidase activity"/>
    <property type="evidence" value="ECO:0007669"/>
    <property type="project" value="InterPro"/>
</dbReference>
<evidence type="ECO:0000256" key="2">
    <source>
        <dbReference type="ARBA" id="ARBA00022525"/>
    </source>
</evidence>
<dbReference type="PROSITE" id="PS00136">
    <property type="entry name" value="SUBTILASE_ASP"/>
    <property type="match status" value="1"/>
</dbReference>
<evidence type="ECO:0000256" key="8">
    <source>
        <dbReference type="PROSITE-ProRule" id="PRU01240"/>
    </source>
</evidence>
<gene>
    <name evidence="11" type="primary">ga04304</name>
    <name evidence="11" type="ORF">PR202_ga04304</name>
</gene>
<evidence type="ECO:0000256" key="1">
    <source>
        <dbReference type="ARBA" id="ARBA00011073"/>
    </source>
</evidence>
<dbReference type="PROSITE" id="PS51892">
    <property type="entry name" value="SUBTILASE"/>
    <property type="match status" value="1"/>
</dbReference>
<dbReference type="PRINTS" id="PR00723">
    <property type="entry name" value="SUBTILISIN"/>
</dbReference>
<dbReference type="InterPro" id="IPR000209">
    <property type="entry name" value="Peptidase_S8/S53_dom"/>
</dbReference>
<dbReference type="InterPro" id="IPR023827">
    <property type="entry name" value="Peptidase_S8_Asp-AS"/>
</dbReference>
<dbReference type="CDD" id="cd02120">
    <property type="entry name" value="PA_subtilisin_like"/>
    <property type="match status" value="1"/>
</dbReference>
<dbReference type="InterPro" id="IPR045051">
    <property type="entry name" value="SBT"/>
</dbReference>
<dbReference type="InterPro" id="IPR046450">
    <property type="entry name" value="PA_dom_sf"/>
</dbReference>
<dbReference type="AlphaFoldDB" id="A0AAV5BR89"/>
<evidence type="ECO:0000256" key="4">
    <source>
        <dbReference type="ARBA" id="ARBA00022729"/>
    </source>
</evidence>
<dbReference type="GO" id="GO:0006508">
    <property type="term" value="P:proteolysis"/>
    <property type="evidence" value="ECO:0007669"/>
    <property type="project" value="UniProtKB-KW"/>
</dbReference>
<dbReference type="FunFam" id="3.50.30.30:FF:000005">
    <property type="entry name" value="subtilisin-like protease SBT1.5"/>
    <property type="match status" value="1"/>
</dbReference>
<proteinExistence type="inferred from homology"/>
<reference evidence="11" key="1">
    <citation type="journal article" date="2018" name="DNA Res.">
        <title>Multiple hybrid de novo genome assembly of finger millet, an orphan allotetraploid crop.</title>
        <authorList>
            <person name="Hatakeyama M."/>
            <person name="Aluri S."/>
            <person name="Balachadran M.T."/>
            <person name="Sivarajan S.R."/>
            <person name="Patrignani A."/>
            <person name="Gruter S."/>
            <person name="Poveda L."/>
            <person name="Shimizu-Inatsugi R."/>
            <person name="Baeten J."/>
            <person name="Francoijs K.J."/>
            <person name="Nataraja K.N."/>
            <person name="Reddy Y.A.N."/>
            <person name="Phadnis S."/>
            <person name="Ravikumar R.L."/>
            <person name="Schlapbach R."/>
            <person name="Sreeman S.M."/>
            <person name="Shimizu K.K."/>
        </authorList>
    </citation>
    <scope>NUCLEOTIDE SEQUENCE</scope>
</reference>
<feature type="domain" description="PA" evidence="10">
    <location>
        <begin position="266"/>
        <end position="358"/>
    </location>
</feature>
<organism evidence="11 12">
    <name type="scientific">Eleusine coracana subsp. coracana</name>
    <dbReference type="NCBI Taxonomy" id="191504"/>
    <lineage>
        <taxon>Eukaryota</taxon>
        <taxon>Viridiplantae</taxon>
        <taxon>Streptophyta</taxon>
        <taxon>Embryophyta</taxon>
        <taxon>Tracheophyta</taxon>
        <taxon>Spermatophyta</taxon>
        <taxon>Magnoliopsida</taxon>
        <taxon>Liliopsida</taxon>
        <taxon>Poales</taxon>
        <taxon>Poaceae</taxon>
        <taxon>PACMAD clade</taxon>
        <taxon>Chloridoideae</taxon>
        <taxon>Cynodonteae</taxon>
        <taxon>Eleusininae</taxon>
        <taxon>Eleusine</taxon>
    </lineage>
</organism>
<comment type="caution">
    <text evidence="11">The sequence shown here is derived from an EMBL/GenBank/DDBJ whole genome shotgun (WGS) entry which is preliminary data.</text>
</comment>
<keyword evidence="2" id="KW-0964">Secreted</keyword>
<reference evidence="11" key="2">
    <citation type="submission" date="2021-12" db="EMBL/GenBank/DDBJ databases">
        <title>Resequencing data analysis of finger millet.</title>
        <authorList>
            <person name="Hatakeyama M."/>
            <person name="Aluri S."/>
            <person name="Balachadran M.T."/>
            <person name="Sivarajan S.R."/>
            <person name="Poveda L."/>
            <person name="Shimizu-Inatsugi R."/>
            <person name="Schlapbach R."/>
            <person name="Sreeman S.M."/>
            <person name="Shimizu K.K."/>
        </authorList>
    </citation>
    <scope>NUCLEOTIDE SEQUENCE</scope>
</reference>
<evidence type="ECO:0000313" key="12">
    <source>
        <dbReference type="Proteomes" id="UP001054889"/>
    </source>
</evidence>
<dbReference type="Proteomes" id="UP001054889">
    <property type="component" value="Unassembled WGS sequence"/>
</dbReference>
<feature type="domain" description="Peptidase S8/S53" evidence="9">
    <location>
        <begin position="31"/>
        <end position="259"/>
    </location>
</feature>
<keyword evidence="7" id="KW-0325">Glycoprotein</keyword>
<keyword evidence="6" id="KW-0720">Serine protease</keyword>
<dbReference type="InterPro" id="IPR036852">
    <property type="entry name" value="Peptidase_S8/S53_dom_sf"/>
</dbReference>
<dbReference type="InterPro" id="IPR015500">
    <property type="entry name" value="Peptidase_S8_subtilisin-rel"/>
</dbReference>
<dbReference type="PANTHER" id="PTHR10795">
    <property type="entry name" value="PROPROTEIN CONVERTASE SUBTILISIN/KEXIN"/>
    <property type="match status" value="1"/>
</dbReference>
<keyword evidence="12" id="KW-1185">Reference proteome</keyword>
<keyword evidence="3" id="KW-0645">Protease</keyword>
<keyword evidence="5" id="KW-0378">Hydrolase</keyword>
<dbReference type="EMBL" id="BQKI01000002">
    <property type="protein sequence ID" value="GJM88264.1"/>
    <property type="molecule type" value="Genomic_DNA"/>
</dbReference>
<name>A0AAV5BR89_ELECO</name>
<evidence type="ECO:0000259" key="10">
    <source>
        <dbReference type="Pfam" id="PF02225"/>
    </source>
</evidence>
<dbReference type="Pfam" id="PF00082">
    <property type="entry name" value="Peptidase_S8"/>
    <property type="match status" value="1"/>
</dbReference>
<evidence type="ECO:0000256" key="7">
    <source>
        <dbReference type="ARBA" id="ARBA00023180"/>
    </source>
</evidence>
<dbReference type="SUPFAM" id="SSF52025">
    <property type="entry name" value="PA domain"/>
    <property type="match status" value="1"/>
</dbReference>
<accession>A0AAV5BR89</accession>
<comment type="caution">
    <text evidence="8">Lacks conserved residue(s) required for the propagation of feature annotation.</text>
</comment>
<dbReference type="Pfam" id="PF02225">
    <property type="entry name" value="PA"/>
    <property type="match status" value="1"/>
</dbReference>
<comment type="similarity">
    <text evidence="1 8">Belongs to the peptidase S8 family.</text>
</comment>
<evidence type="ECO:0000313" key="11">
    <source>
        <dbReference type="EMBL" id="GJM88264.1"/>
    </source>
</evidence>
<keyword evidence="4" id="KW-0732">Signal</keyword>
<dbReference type="InterPro" id="IPR003137">
    <property type="entry name" value="PA_domain"/>
</dbReference>
<sequence length="400" mass="41645">MYEPQTTHTPEFLGLNTLQQGNSSDGFEERGAGVIIGVIDTGISPFHPSFRDDSMPPPPARWKGRCDFNGSACNNKLIGARSFISRRNATTNSSSLVQILPFDDSGHGTHAASTAAGAAVRGTNALGQGMGVATGMAPLAHIAMYKVCHEMFCKGSDVLAEIDAAVADGCDIISVSLAGPPNPFHKDPVAIGTFGAVQKGIFISMAAGNNDPDMSSLRNEAPWVLTVAASTMDRSIRSIVRLGNGMSFDGESAYQPDVSLSPSTFYPLVYAGTSGKPLTELCVNGSLDGLDVSGKIVLCEYGPGPGRNISRIMKGAVVQSAGGAGMIVLNNISQGYTTFSEAHVLPASHVDYAASSAIRSYINSTENPVGQILFGGTILGTSPAPSIAFTTINRTYSSGR</sequence>
<evidence type="ECO:0000256" key="3">
    <source>
        <dbReference type="ARBA" id="ARBA00022670"/>
    </source>
</evidence>
<evidence type="ECO:0000256" key="6">
    <source>
        <dbReference type="ARBA" id="ARBA00022825"/>
    </source>
</evidence>
<evidence type="ECO:0000256" key="5">
    <source>
        <dbReference type="ARBA" id="ARBA00022801"/>
    </source>
</evidence>